<dbReference type="Proteomes" id="UP000014018">
    <property type="component" value="Unassembled WGS sequence"/>
</dbReference>
<comment type="caution">
    <text evidence="2">The sequence shown here is derived from an EMBL/GenBank/DDBJ whole genome shotgun (WGS) entry which is preliminary data.</text>
</comment>
<accession>A0A9W5V4W1</accession>
<dbReference type="EMBL" id="AHFB01000005">
    <property type="protein sequence ID" value="EOO41267.1"/>
    <property type="molecule type" value="Genomic_DNA"/>
</dbReference>
<feature type="domain" description="DUF6877" evidence="1">
    <location>
        <begin position="1"/>
        <end position="53"/>
    </location>
</feature>
<dbReference type="InterPro" id="IPR049242">
    <property type="entry name" value="DUF6877"/>
</dbReference>
<protein>
    <recommendedName>
        <fullName evidence="1">DUF6877 domain-containing protein</fullName>
    </recommendedName>
</protein>
<evidence type="ECO:0000313" key="2">
    <source>
        <dbReference type="EMBL" id="EOO41267.1"/>
    </source>
</evidence>
<dbReference type="RefSeq" id="WP_016109508.1">
    <property type="nucleotide sequence ID" value="NZ_KB976173.1"/>
</dbReference>
<name>A0A9W5V4W1_BACCE</name>
<evidence type="ECO:0000313" key="3">
    <source>
        <dbReference type="Proteomes" id="UP000014018"/>
    </source>
</evidence>
<gene>
    <name evidence="2" type="ORF">IIU_00560</name>
</gene>
<proteinExistence type="predicted"/>
<sequence length="57" mass="6670">MSYLQQINEIASKLLLSVLQDINNRIRDWIVSGGDENDEYIGQQLRFAQNYLKMHGE</sequence>
<dbReference type="AlphaFoldDB" id="A0A9W5V4W1"/>
<reference evidence="2 3" key="1">
    <citation type="submission" date="2012-12" db="EMBL/GenBank/DDBJ databases">
        <title>The Genome Sequence of Bacillus cereus VD133.</title>
        <authorList>
            <consortium name="The Broad Institute Genome Sequencing Platform"/>
            <consortium name="The Broad Institute Genome Sequencing Center for Infectious Disease"/>
            <person name="Feldgarden M."/>
            <person name="Van der Auwera G.A."/>
            <person name="Mahillon J."/>
            <person name="Duprez V."/>
            <person name="Timmery S."/>
            <person name="Mattelet C."/>
            <person name="Dierick K."/>
            <person name="Sun M."/>
            <person name="Yu Z."/>
            <person name="Zhu L."/>
            <person name="Hu X."/>
            <person name="Shank E.B."/>
            <person name="Swiecicka I."/>
            <person name="Hansen B.M."/>
            <person name="Andrup L."/>
            <person name="Walker B."/>
            <person name="Young S.K."/>
            <person name="Zeng Q."/>
            <person name="Gargeya S."/>
            <person name="Fitzgerald M."/>
            <person name="Haas B."/>
            <person name="Abouelleil A."/>
            <person name="Alvarado L."/>
            <person name="Arachchi H.M."/>
            <person name="Berlin A.M."/>
            <person name="Chapman S.B."/>
            <person name="Dewar J."/>
            <person name="Goldberg J."/>
            <person name="Griggs A."/>
            <person name="Gujja S."/>
            <person name="Hansen M."/>
            <person name="Howarth C."/>
            <person name="Imamovic A."/>
            <person name="Larimer J."/>
            <person name="McCowan C."/>
            <person name="Murphy C."/>
            <person name="Neiman D."/>
            <person name="Pearson M."/>
            <person name="Priest M."/>
            <person name="Roberts A."/>
            <person name="Saif S."/>
            <person name="Shea T."/>
            <person name="Sisk P."/>
            <person name="Sykes S."/>
            <person name="Wortman J."/>
            <person name="Nusbaum C."/>
            <person name="Birren B."/>
        </authorList>
    </citation>
    <scope>NUCLEOTIDE SEQUENCE [LARGE SCALE GENOMIC DNA]</scope>
    <source>
        <strain evidence="2 3">VD133</strain>
    </source>
</reference>
<evidence type="ECO:0000259" key="1">
    <source>
        <dbReference type="Pfam" id="PF21793"/>
    </source>
</evidence>
<organism evidence="2 3">
    <name type="scientific">Bacillus cereus VD133</name>
    <dbReference type="NCBI Taxonomy" id="1053233"/>
    <lineage>
        <taxon>Bacteria</taxon>
        <taxon>Bacillati</taxon>
        <taxon>Bacillota</taxon>
        <taxon>Bacilli</taxon>
        <taxon>Bacillales</taxon>
        <taxon>Bacillaceae</taxon>
        <taxon>Bacillus</taxon>
        <taxon>Bacillus cereus group</taxon>
    </lineage>
</organism>
<dbReference type="Pfam" id="PF21793">
    <property type="entry name" value="DUF6877"/>
    <property type="match status" value="1"/>
</dbReference>